<keyword evidence="1" id="KW-1133">Transmembrane helix</keyword>
<reference evidence="2 3" key="1">
    <citation type="submission" date="2015-11" db="EMBL/GenBank/DDBJ databases">
        <title>Expanding the genomic diversity of Burkholderia species for the development of highly accurate diagnostics.</title>
        <authorList>
            <person name="Sahl J."/>
            <person name="Keim P."/>
            <person name="Wagner D."/>
        </authorList>
    </citation>
    <scope>NUCLEOTIDE SEQUENCE [LARGE SCALE GENOMIC DNA]</scope>
    <source>
        <strain evidence="2 3">MSMB2036</strain>
    </source>
</reference>
<protein>
    <submittedName>
        <fullName evidence="2">Uncharacterized protein</fullName>
    </submittedName>
</protein>
<proteinExistence type="predicted"/>
<keyword evidence="1" id="KW-0812">Transmembrane</keyword>
<evidence type="ECO:0000256" key="1">
    <source>
        <dbReference type="SAM" id="Phobius"/>
    </source>
</evidence>
<gene>
    <name evidence="2" type="ORF">WJ33_21700</name>
</gene>
<keyword evidence="1" id="KW-0472">Membrane</keyword>
<evidence type="ECO:0000313" key="3">
    <source>
        <dbReference type="Proteomes" id="UP000064029"/>
    </source>
</evidence>
<organism evidence="2 3">
    <name type="scientific">Burkholderia ubonensis</name>
    <dbReference type="NCBI Taxonomy" id="101571"/>
    <lineage>
        <taxon>Bacteria</taxon>
        <taxon>Pseudomonadati</taxon>
        <taxon>Pseudomonadota</taxon>
        <taxon>Betaproteobacteria</taxon>
        <taxon>Burkholderiales</taxon>
        <taxon>Burkholderiaceae</taxon>
        <taxon>Burkholderia</taxon>
        <taxon>Burkholderia cepacia complex</taxon>
    </lineage>
</organism>
<dbReference type="Proteomes" id="UP000064029">
    <property type="component" value="Unassembled WGS sequence"/>
</dbReference>
<dbReference type="AlphaFoldDB" id="A0A103RLS6"/>
<name>A0A103RLS6_9BURK</name>
<accession>A0A103RLS6</accession>
<comment type="caution">
    <text evidence="2">The sequence shown here is derived from an EMBL/GenBank/DDBJ whole genome shotgun (WGS) entry which is preliminary data.</text>
</comment>
<feature type="transmembrane region" description="Helical" evidence="1">
    <location>
        <begin position="67"/>
        <end position="89"/>
    </location>
</feature>
<evidence type="ECO:0000313" key="2">
    <source>
        <dbReference type="EMBL" id="KVG70089.1"/>
    </source>
</evidence>
<sequence>MTRHAEDSIIAIASVSMQTDGTINISAKGIEPDLADEMLDGLSHLSARIRHHTKGKPKPRSRQHGNVALGVMTAIALTACAYINAIPWIDSTLVLAAHILATITNRRRTTPK</sequence>
<dbReference type="EMBL" id="LOXM01000095">
    <property type="protein sequence ID" value="KVG70089.1"/>
    <property type="molecule type" value="Genomic_DNA"/>
</dbReference>